<name>A0A2Z4Y681_SUMC1</name>
<sequence>MRHKEILHGHQWDYELSAGSCAKARLPYHGSYVWNQPHRL</sequence>
<dbReference type="EMBL" id="CP030759">
    <property type="protein sequence ID" value="AXA36704.1"/>
    <property type="molecule type" value="Genomic_DNA"/>
</dbReference>
<protein>
    <submittedName>
        <fullName evidence="1">Uncharacterized protein</fullName>
    </submittedName>
</protein>
<dbReference type="KEGG" id="schv:BRCON_1927"/>
<gene>
    <name evidence="1" type="ORF">BRCON_1927</name>
</gene>
<proteinExistence type="predicted"/>
<dbReference type="Proteomes" id="UP000262583">
    <property type="component" value="Chromosome"/>
</dbReference>
<organism evidence="1 2">
    <name type="scientific">Sumerlaea chitinivorans</name>
    <dbReference type="NCBI Taxonomy" id="2250252"/>
    <lineage>
        <taxon>Bacteria</taxon>
        <taxon>Candidatus Sumerlaeota</taxon>
        <taxon>Candidatus Sumerlaeia</taxon>
        <taxon>Candidatus Sumerlaeales</taxon>
        <taxon>Candidatus Sumerlaeaceae</taxon>
        <taxon>Candidatus Sumerlaea</taxon>
    </lineage>
</organism>
<dbReference type="AlphaFoldDB" id="A0A2Z4Y681"/>
<evidence type="ECO:0000313" key="2">
    <source>
        <dbReference type="Proteomes" id="UP000262583"/>
    </source>
</evidence>
<accession>A0A2Z4Y681</accession>
<reference evidence="1 2" key="1">
    <citation type="submission" date="2018-05" db="EMBL/GenBank/DDBJ databases">
        <title>A metagenomic window into the 2 km-deep terrestrial subsurface aquifer revealed taxonomically and functionally diverse microbial community comprising novel uncultured bacterial lineages.</title>
        <authorList>
            <person name="Kadnikov V.V."/>
            <person name="Mardanov A.V."/>
            <person name="Beletsky A.V."/>
            <person name="Banks D."/>
            <person name="Pimenov N.V."/>
            <person name="Frank Y.A."/>
            <person name="Karnachuk O.V."/>
            <person name="Ravin N.V."/>
        </authorList>
    </citation>
    <scope>NUCLEOTIDE SEQUENCE [LARGE SCALE GENOMIC DNA]</scope>
    <source>
        <strain evidence="1">BY</strain>
    </source>
</reference>
<evidence type="ECO:0000313" key="1">
    <source>
        <dbReference type="EMBL" id="AXA36704.1"/>
    </source>
</evidence>